<proteinExistence type="predicted"/>
<dbReference type="InterPro" id="IPR013216">
    <property type="entry name" value="Methyltransf_11"/>
</dbReference>
<dbReference type="AlphaFoldDB" id="A0A6M5Z255"/>
<dbReference type="GO" id="GO:0008757">
    <property type="term" value="F:S-adenosylmethionine-dependent methyltransferase activity"/>
    <property type="evidence" value="ECO:0007669"/>
    <property type="project" value="InterPro"/>
</dbReference>
<feature type="domain" description="Methyltransferase type 11" evidence="1">
    <location>
        <begin position="75"/>
        <end position="164"/>
    </location>
</feature>
<reference evidence="3" key="1">
    <citation type="submission" date="2020-05" db="EMBL/GenBank/DDBJ databases">
        <title>Frigoriglobus tundricola gen. nov., sp. nov., a psychrotolerant cellulolytic planctomycete of the family Gemmataceae with two divergent copies of 16S rRNA gene.</title>
        <authorList>
            <person name="Kulichevskaya I.S."/>
            <person name="Ivanova A.A."/>
            <person name="Naumoff D.G."/>
            <person name="Beletsky A.V."/>
            <person name="Rijpstra W.I.C."/>
            <person name="Sinninghe Damste J.S."/>
            <person name="Mardanov A.V."/>
            <person name="Ravin N.V."/>
            <person name="Dedysh S.N."/>
        </authorList>
    </citation>
    <scope>NUCLEOTIDE SEQUENCE [LARGE SCALE GENOMIC DNA]</scope>
    <source>
        <strain evidence="3">PL17</strain>
    </source>
</reference>
<dbReference type="Proteomes" id="UP000503447">
    <property type="component" value="Chromosome"/>
</dbReference>
<dbReference type="KEGG" id="ftj:FTUN_8110"/>
<dbReference type="EMBL" id="CP053452">
    <property type="protein sequence ID" value="QJX00480.1"/>
    <property type="molecule type" value="Genomic_DNA"/>
</dbReference>
<gene>
    <name evidence="2" type="ORF">FTUN_8110</name>
</gene>
<dbReference type="SUPFAM" id="SSF53335">
    <property type="entry name" value="S-adenosyl-L-methionine-dependent methyltransferases"/>
    <property type="match status" value="1"/>
</dbReference>
<keyword evidence="3" id="KW-1185">Reference proteome</keyword>
<protein>
    <recommendedName>
        <fullName evidence="1">Methyltransferase type 11 domain-containing protein</fullName>
    </recommendedName>
</protein>
<evidence type="ECO:0000259" key="1">
    <source>
        <dbReference type="Pfam" id="PF08241"/>
    </source>
</evidence>
<name>A0A6M5Z255_9BACT</name>
<accession>A0A6M5Z255</accession>
<dbReference type="Pfam" id="PF08241">
    <property type="entry name" value="Methyltransf_11"/>
    <property type="match status" value="1"/>
</dbReference>
<dbReference type="InterPro" id="IPR029063">
    <property type="entry name" value="SAM-dependent_MTases_sf"/>
</dbReference>
<dbReference type="Gene3D" id="3.40.50.150">
    <property type="entry name" value="Vaccinia Virus protein VP39"/>
    <property type="match status" value="1"/>
</dbReference>
<organism evidence="2 3">
    <name type="scientific">Frigoriglobus tundricola</name>
    <dbReference type="NCBI Taxonomy" id="2774151"/>
    <lineage>
        <taxon>Bacteria</taxon>
        <taxon>Pseudomonadati</taxon>
        <taxon>Planctomycetota</taxon>
        <taxon>Planctomycetia</taxon>
        <taxon>Gemmatales</taxon>
        <taxon>Gemmataceae</taxon>
        <taxon>Frigoriglobus</taxon>
    </lineage>
</organism>
<evidence type="ECO:0000313" key="3">
    <source>
        <dbReference type="Proteomes" id="UP000503447"/>
    </source>
</evidence>
<dbReference type="CDD" id="cd02440">
    <property type="entry name" value="AdoMet_MTases"/>
    <property type="match status" value="1"/>
</dbReference>
<evidence type="ECO:0000313" key="2">
    <source>
        <dbReference type="EMBL" id="QJX00480.1"/>
    </source>
</evidence>
<sequence>MSLAVLQSDEQIRESRRQMRARRVSQLKHSPAWARALLRRLGFSMQEWADDRKSWDVWKTALFLESALDRSAPVLDLGAWHSEILPVLHCMNFSDLHGMDLNPAVLHGPYSDAIRYRVGDFYRAPYPDEAFAAVTAISAIEHGLDLPRLLAEVSRILRPGGVFIASTDYWPEKIDTTGLSIFSMSWTIFSAAELEHLIASVRELHLEPVGPLAFDATRPTVHYMEREYTFAWFALQKVVRE</sequence>